<evidence type="ECO:0000313" key="3">
    <source>
        <dbReference type="EMBL" id="KQL60122.1"/>
    </source>
</evidence>
<organism evidence="3 4">
    <name type="scientific">Amazona aestiva</name>
    <name type="common">Blue-fronted Amazon parrot</name>
    <dbReference type="NCBI Taxonomy" id="12930"/>
    <lineage>
        <taxon>Eukaryota</taxon>
        <taxon>Metazoa</taxon>
        <taxon>Chordata</taxon>
        <taxon>Craniata</taxon>
        <taxon>Vertebrata</taxon>
        <taxon>Euteleostomi</taxon>
        <taxon>Archelosauria</taxon>
        <taxon>Archosauria</taxon>
        <taxon>Dinosauria</taxon>
        <taxon>Saurischia</taxon>
        <taxon>Theropoda</taxon>
        <taxon>Coelurosauria</taxon>
        <taxon>Aves</taxon>
        <taxon>Neognathae</taxon>
        <taxon>Neoaves</taxon>
        <taxon>Telluraves</taxon>
        <taxon>Australaves</taxon>
        <taxon>Psittaciformes</taxon>
        <taxon>Psittacidae</taxon>
        <taxon>Amazona</taxon>
    </lineage>
</organism>
<dbReference type="AlphaFoldDB" id="A0A0Q3X9A9"/>
<evidence type="ECO:0000313" key="4">
    <source>
        <dbReference type="Proteomes" id="UP000051836"/>
    </source>
</evidence>
<keyword evidence="4" id="KW-1185">Reference proteome</keyword>
<dbReference type="GO" id="GO:0072546">
    <property type="term" value="C:EMC complex"/>
    <property type="evidence" value="ECO:0007669"/>
    <property type="project" value="InterPro"/>
</dbReference>
<dbReference type="Pfam" id="PF25293">
    <property type="entry name" value="Beta-prop_EMC1_N"/>
    <property type="match status" value="1"/>
</dbReference>
<dbReference type="OrthoDB" id="28092at2759"/>
<proteinExistence type="predicted"/>
<evidence type="ECO:0000256" key="1">
    <source>
        <dbReference type="SAM" id="SignalP"/>
    </source>
</evidence>
<name>A0A0Q3X9A9_AMAAE</name>
<dbReference type="GO" id="GO:0034975">
    <property type="term" value="P:protein folding in endoplasmic reticulum"/>
    <property type="evidence" value="ECO:0007669"/>
    <property type="project" value="TreeGrafter"/>
</dbReference>
<comment type="caution">
    <text evidence="3">The sequence shown here is derived from an EMBL/GenBank/DDBJ whole genome shotgun (WGS) entry which is preliminary data.</text>
</comment>
<sequence length="164" mass="17895">MAAGLWVLLLPLAAAVYEDQVGKFDWRQQYVGKLKFASLEASQGSKKLVVATEKNVVAALNSRSGEILWRHVDKGTSEGAVDAMLIHGQDAITVSNAGRILRSWETNIGGLNWETSLDTGSFQAAGLVGLQDVVKYVAILKKAAISLHYLSNGHQKWVEHLPER</sequence>
<dbReference type="InterPro" id="IPR011047">
    <property type="entry name" value="Quinoprotein_ADH-like_sf"/>
</dbReference>
<dbReference type="PANTHER" id="PTHR21573:SF0">
    <property type="entry name" value="ER MEMBRANE PROTEIN COMPLEX SUBUNIT 1"/>
    <property type="match status" value="1"/>
</dbReference>
<dbReference type="Proteomes" id="UP000051836">
    <property type="component" value="Unassembled WGS sequence"/>
</dbReference>
<gene>
    <name evidence="3" type="ORF">AAES_10922</name>
</gene>
<dbReference type="STRING" id="12930.A0A0Q3X9A9"/>
<dbReference type="InterPro" id="IPR015943">
    <property type="entry name" value="WD40/YVTN_repeat-like_dom_sf"/>
</dbReference>
<feature type="chain" id="PRO_5012000433" description="EMC1 first beta-propeller domain-containing protein" evidence="1">
    <location>
        <begin position="16"/>
        <end position="164"/>
    </location>
</feature>
<dbReference type="InterPro" id="IPR026895">
    <property type="entry name" value="EMC1"/>
</dbReference>
<dbReference type="Gene3D" id="2.130.10.10">
    <property type="entry name" value="YVTN repeat-like/Quinoprotein amine dehydrogenase"/>
    <property type="match status" value="1"/>
</dbReference>
<dbReference type="InterPro" id="IPR058545">
    <property type="entry name" value="Beta-prop_EMC1_1st"/>
</dbReference>
<dbReference type="EMBL" id="LMAW01000194">
    <property type="protein sequence ID" value="KQL60122.1"/>
    <property type="molecule type" value="Genomic_DNA"/>
</dbReference>
<accession>A0A0Q3X9A9</accession>
<feature type="signal peptide" evidence="1">
    <location>
        <begin position="1"/>
        <end position="15"/>
    </location>
</feature>
<protein>
    <recommendedName>
        <fullName evidence="2">EMC1 first beta-propeller domain-containing protein</fullName>
    </recommendedName>
</protein>
<reference evidence="3 4" key="1">
    <citation type="submission" date="2015-10" db="EMBL/GenBank/DDBJ databases">
        <authorList>
            <person name="Gilbert D.G."/>
        </authorList>
    </citation>
    <scope>NUCLEOTIDE SEQUENCE [LARGE SCALE GENOMIC DNA]</scope>
    <source>
        <strain evidence="3">FVVF132</strain>
    </source>
</reference>
<dbReference type="PANTHER" id="PTHR21573">
    <property type="entry name" value="ER MEMBRANE PROTEIN COMPLEX SUBUNIT 1"/>
    <property type="match status" value="1"/>
</dbReference>
<evidence type="ECO:0000259" key="2">
    <source>
        <dbReference type="Pfam" id="PF25293"/>
    </source>
</evidence>
<dbReference type="SUPFAM" id="SSF50998">
    <property type="entry name" value="Quinoprotein alcohol dehydrogenase-like"/>
    <property type="match status" value="1"/>
</dbReference>
<feature type="domain" description="EMC1 first beta-propeller" evidence="2">
    <location>
        <begin position="15"/>
        <end position="163"/>
    </location>
</feature>
<keyword evidence="1" id="KW-0732">Signal</keyword>